<dbReference type="InterPro" id="IPR008928">
    <property type="entry name" value="6-hairpin_glycosidase_sf"/>
</dbReference>
<dbReference type="Gene3D" id="1.50.10.10">
    <property type="match status" value="1"/>
</dbReference>
<evidence type="ECO:0000259" key="6">
    <source>
        <dbReference type="Pfam" id="PF18998"/>
    </source>
</evidence>
<comment type="similarity">
    <text evidence="2">Belongs to the glycosyl hydrolase 88 family.</text>
</comment>
<keyword evidence="5" id="KW-0732">Signal</keyword>
<feature type="chain" id="PRO_5029773453" evidence="5">
    <location>
        <begin position="21"/>
        <end position="766"/>
    </location>
</feature>
<dbReference type="InterPro" id="IPR052369">
    <property type="entry name" value="UG_Glycosaminoglycan_Hydrolase"/>
</dbReference>
<feature type="binding site" evidence="4">
    <location>
        <position position="175"/>
    </location>
    <ligand>
        <name>substrate</name>
    </ligand>
</feature>
<feature type="binding site" evidence="4">
    <location>
        <position position="116"/>
    </location>
    <ligand>
        <name>substrate</name>
    </ligand>
</feature>
<gene>
    <name evidence="7" type="ORF">HUW48_01365</name>
</gene>
<evidence type="ECO:0000256" key="1">
    <source>
        <dbReference type="ARBA" id="ARBA00022801"/>
    </source>
</evidence>
<dbReference type="AlphaFoldDB" id="A0A7L7L1V6"/>
<dbReference type="InterPro" id="IPR015919">
    <property type="entry name" value="Cadherin-like_sf"/>
</dbReference>
<accession>A0A7L7L1V6</accession>
<dbReference type="SUPFAM" id="SSF49313">
    <property type="entry name" value="Cadherin-like"/>
    <property type="match status" value="1"/>
</dbReference>
<dbReference type="CDD" id="cd11304">
    <property type="entry name" value="Cadherin_repeat"/>
    <property type="match status" value="1"/>
</dbReference>
<reference evidence="7 8" key="1">
    <citation type="submission" date="2020-08" db="EMBL/GenBank/DDBJ databases">
        <title>Adhaeribacter dokdonensis sp. nov., isolated from the rhizosphere of Elymus tsukushiensis, a plant native to the Dokdo Islands, Republic of Korea.</title>
        <authorList>
            <person name="Ghim S.Y."/>
        </authorList>
    </citation>
    <scope>NUCLEOTIDE SEQUENCE [LARGE SCALE GENOMIC DNA]</scope>
    <source>
        <strain evidence="7 8">KUDC8001</strain>
    </source>
</reference>
<dbReference type="GO" id="GO:0052757">
    <property type="term" value="F:chondroitin hydrolase activity"/>
    <property type="evidence" value="ECO:0007669"/>
    <property type="project" value="TreeGrafter"/>
</dbReference>
<dbReference type="NCBIfam" id="TIGR02543">
    <property type="entry name" value="List_Bact_rpt"/>
    <property type="match status" value="1"/>
</dbReference>
<feature type="domain" description="Bacterial repeat" evidence="6">
    <location>
        <begin position="486"/>
        <end position="556"/>
    </location>
</feature>
<dbReference type="Proteomes" id="UP000514509">
    <property type="component" value="Chromosome"/>
</dbReference>
<dbReference type="RefSeq" id="WP_182413968.1">
    <property type="nucleotide sequence ID" value="NZ_CP055153.1"/>
</dbReference>
<organism evidence="7 8">
    <name type="scientific">Adhaeribacter radiodurans</name>
    <dbReference type="NCBI Taxonomy" id="2745197"/>
    <lineage>
        <taxon>Bacteria</taxon>
        <taxon>Pseudomonadati</taxon>
        <taxon>Bacteroidota</taxon>
        <taxon>Cytophagia</taxon>
        <taxon>Cytophagales</taxon>
        <taxon>Hymenobacteraceae</taxon>
        <taxon>Adhaeribacter</taxon>
    </lineage>
</organism>
<dbReference type="EMBL" id="CP055153">
    <property type="protein sequence ID" value="QMU26764.1"/>
    <property type="molecule type" value="Genomic_DNA"/>
</dbReference>
<dbReference type="GO" id="GO:0005509">
    <property type="term" value="F:calcium ion binding"/>
    <property type="evidence" value="ECO:0007669"/>
    <property type="project" value="InterPro"/>
</dbReference>
<dbReference type="GO" id="GO:0000272">
    <property type="term" value="P:polysaccharide catabolic process"/>
    <property type="evidence" value="ECO:0007669"/>
    <property type="project" value="TreeGrafter"/>
</dbReference>
<dbReference type="Gene3D" id="2.60.40.10">
    <property type="entry name" value="Immunoglobulins"/>
    <property type="match status" value="1"/>
</dbReference>
<dbReference type="InterPro" id="IPR012341">
    <property type="entry name" value="6hp_glycosidase-like_sf"/>
</dbReference>
<dbReference type="PANTHER" id="PTHR36845:SF1">
    <property type="entry name" value="HYDROLASE, PUTATIVE (AFU_ORTHOLOGUE AFUA_7G05090)-RELATED"/>
    <property type="match status" value="1"/>
</dbReference>
<dbReference type="InterPro" id="IPR044060">
    <property type="entry name" value="Bacterial_rp_domain"/>
</dbReference>
<dbReference type="Pfam" id="PF05345">
    <property type="entry name" value="He_PIG"/>
    <property type="match status" value="1"/>
</dbReference>
<evidence type="ECO:0000256" key="5">
    <source>
        <dbReference type="SAM" id="SignalP"/>
    </source>
</evidence>
<dbReference type="InterPro" id="IPR010905">
    <property type="entry name" value="Glyco_hydro_88"/>
</dbReference>
<evidence type="ECO:0000313" key="8">
    <source>
        <dbReference type="Proteomes" id="UP000514509"/>
    </source>
</evidence>
<protein>
    <submittedName>
        <fullName evidence="7">Glycoside hydrolase family 88 protein</fullName>
    </submittedName>
</protein>
<dbReference type="Pfam" id="PF18998">
    <property type="entry name" value="Flg_new_2"/>
    <property type="match status" value="1"/>
</dbReference>
<evidence type="ECO:0000256" key="3">
    <source>
        <dbReference type="PIRSR" id="PIRSR610905-1"/>
    </source>
</evidence>
<dbReference type="SUPFAM" id="SSF48208">
    <property type="entry name" value="Six-hairpin glycosidases"/>
    <property type="match status" value="1"/>
</dbReference>
<evidence type="ECO:0000313" key="7">
    <source>
        <dbReference type="EMBL" id="QMU26764.1"/>
    </source>
</evidence>
<keyword evidence="1 7" id="KW-0378">Hydrolase</keyword>
<proteinExistence type="inferred from homology"/>
<dbReference type="KEGG" id="add:HUW48_01365"/>
<sequence>MNYKLTWFLLFFISSVTAKAQIDITQAITHAQNQTKLIIQEVGQAQTPTQPDLLLPRSLTSTNELKLIPAKDWTSGFFPGNLWFLYEYTQDPYWLTQAQSFTSLLAPEQFNTETHDVGFKIYSSYGAGYRLTQSASYRNVIIQAAKSLATRFNPKVGCIQSWDSSNKWPFPVIIDNLMNLELLFAATRLTGDSTFYRIADSHAATTLKNHFRADYSSWHVVDYDPVTGQVRQKNTHQGYSDQSAWARGQAWGLYGYTMCYRETKNPIYLIHAQRIASFILNHPRLPTDLVPYWDYDAPLIPNEPRDASAAAIMASALYELSTYSSQGSTYRAAADKIVTSLANLYTSPKGENRGFILLHSTGHKPAHSEIDAPLIYADYYYLEALLRKKETNIAPQLNGISNRTINVGQNLSFTATTSDANANQIKTYSLVNAPAGATIHSATGAFSWTPTQAGTFTFFVQVTDNGSPMLADVQAVTITVTPIPTYTLTVTTIGSGTVTKSPNQASYTSGSTVTLTATPASGFQFTGWSDDAAGTTNPLPVSMTSNKTIVAQFTAVAGQQVVSFNLINADSNQPISTITNNFVLNLVNLPDNLNIQAITNPTTVGSVVFNLSGAQVWNSTESRVPYTLFGDSGSSSNVWVPVPGNYTLTATPYSAPNGGGTAGTPLIIPFSMINSVASSALAHITAYPTPTSNGYIQVNQIIPWEGKITYILKSTTGAQLTTGEINLTEPTNTLKFDFSSQMSASGVYYLQIVTEKQKSSVVLMRL</sequence>
<dbReference type="InterPro" id="IPR013783">
    <property type="entry name" value="Ig-like_fold"/>
</dbReference>
<feature type="active site" description="Proton donor" evidence="3">
    <location>
        <position position="175"/>
    </location>
</feature>
<dbReference type="InterPro" id="IPR013378">
    <property type="entry name" value="InlB-like_B-rpt"/>
</dbReference>
<feature type="binding site" evidence="4">
    <location>
        <position position="251"/>
    </location>
    <ligand>
        <name>substrate</name>
    </ligand>
</feature>
<feature type="binding site" evidence="4">
    <location>
        <position position="247"/>
    </location>
    <ligand>
        <name>substrate</name>
    </ligand>
</feature>
<feature type="active site" description="Nucleophile" evidence="3">
    <location>
        <position position="116"/>
    </location>
</feature>
<evidence type="ECO:0000256" key="4">
    <source>
        <dbReference type="PIRSR" id="PIRSR610905-2"/>
    </source>
</evidence>
<name>A0A7L7L1V6_9BACT</name>
<dbReference type="PANTHER" id="PTHR36845">
    <property type="entry name" value="HYDROLASE, PUTATIVE (AFU_ORTHOLOGUE AFUA_7G05090)-RELATED"/>
    <property type="match status" value="1"/>
</dbReference>
<evidence type="ECO:0000256" key="2">
    <source>
        <dbReference type="ARBA" id="ARBA00038358"/>
    </source>
</evidence>
<keyword evidence="8" id="KW-1185">Reference proteome</keyword>
<feature type="signal peptide" evidence="5">
    <location>
        <begin position="1"/>
        <end position="20"/>
    </location>
</feature>
<dbReference type="GO" id="GO:0016020">
    <property type="term" value="C:membrane"/>
    <property type="evidence" value="ECO:0007669"/>
    <property type="project" value="InterPro"/>
</dbReference>
<feature type="binding site" evidence="4">
    <location>
        <position position="235"/>
    </location>
    <ligand>
        <name>substrate</name>
    </ligand>
</feature>
<dbReference type="Pfam" id="PF07470">
    <property type="entry name" value="Glyco_hydro_88"/>
    <property type="match status" value="1"/>
</dbReference>